<evidence type="ECO:0000256" key="1">
    <source>
        <dbReference type="ARBA" id="ARBA00022821"/>
    </source>
</evidence>
<feature type="signal peptide" evidence="3">
    <location>
        <begin position="1"/>
        <end position="24"/>
    </location>
</feature>
<dbReference type="OrthoDB" id="6018988at2"/>
<dbReference type="RefSeq" id="WP_102952398.1">
    <property type="nucleotide sequence ID" value="NZ_CP024847.1"/>
</dbReference>
<feature type="domain" description="Glycoside hydrolase family 19 catalytic" evidence="4">
    <location>
        <begin position="259"/>
        <end position="419"/>
    </location>
</feature>
<keyword evidence="6" id="KW-1185">Reference proteome</keyword>
<dbReference type="GO" id="GO:0016998">
    <property type="term" value="P:cell wall macromolecule catabolic process"/>
    <property type="evidence" value="ECO:0007669"/>
    <property type="project" value="InterPro"/>
</dbReference>
<keyword evidence="2" id="KW-1015">Disulfide bond</keyword>
<evidence type="ECO:0000256" key="2">
    <source>
        <dbReference type="ARBA" id="ARBA00023157"/>
    </source>
</evidence>
<sequence length="435" mass="48411">MKLKLSTMAISLFAGLSMISMVNADEVTGLITKKQFDEIFPLSNGEHLKAEYTKAYKQFKDSLPEYAAAAQKCQKYEDMKDWSGQAKCLQENAPNYGKSRATLDELAGKLQNCPAIMVVDNSGKKVDFSGEKPDPSTIKSIKTLYTYENFAKTTPYFPGFLSMSGGRHNAKRELAALLANVQQETTGLCFASETPFDILEKLNSPADFSKITNQQLAAWMNDDDKKALAGQGVTDLYSLNDVSRRKVIDYVLSVKKPKGKYCKWDANPQGEKDCLASPNYYYGRGAIQLSYPYNYIAFGNTDFVKKQGYDLLMHPSLVADPSANQENRSSLLWGSAIWFWMTPQAPKPSAHAVMTNQWQPTEADIKNGRQPGFGTVINIINGGLECGSSRGADKDVKAQNRIDAYKRILRIIGSSEDDNSKYPLDCKNSNNFNHQ</sequence>
<evidence type="ECO:0000259" key="4">
    <source>
        <dbReference type="Pfam" id="PF00182"/>
    </source>
</evidence>
<name>A0A2I7N9J9_9NEIS</name>
<dbReference type="InterPro" id="IPR000726">
    <property type="entry name" value="Glyco_hydro_19_cat"/>
</dbReference>
<evidence type="ECO:0000313" key="5">
    <source>
        <dbReference type="EMBL" id="AUR53112.1"/>
    </source>
</evidence>
<evidence type="ECO:0000313" key="6">
    <source>
        <dbReference type="Proteomes" id="UP000236655"/>
    </source>
</evidence>
<evidence type="ECO:0000256" key="3">
    <source>
        <dbReference type="SAM" id="SignalP"/>
    </source>
</evidence>
<feature type="chain" id="PRO_5014404881" description="Glycoside hydrolase family 19 catalytic domain-containing protein" evidence="3">
    <location>
        <begin position="25"/>
        <end position="435"/>
    </location>
</feature>
<reference evidence="6" key="1">
    <citation type="submission" date="2017-11" db="EMBL/GenBank/DDBJ databases">
        <authorList>
            <person name="Chan K.G."/>
            <person name="Lee L.S."/>
        </authorList>
    </citation>
    <scope>NUCLEOTIDE SEQUENCE [LARGE SCALE GENOMIC DNA]</scope>
    <source>
        <strain evidence="6">DSM 100970</strain>
    </source>
</reference>
<dbReference type="PANTHER" id="PTHR22595">
    <property type="entry name" value="CHITINASE-RELATED"/>
    <property type="match status" value="1"/>
</dbReference>
<accession>A0A2I7N9J9</accession>
<keyword evidence="3" id="KW-0732">Signal</keyword>
<dbReference type="Gene3D" id="1.10.530.10">
    <property type="match status" value="1"/>
</dbReference>
<dbReference type="GO" id="GO:0006952">
    <property type="term" value="P:defense response"/>
    <property type="evidence" value="ECO:0007669"/>
    <property type="project" value="UniProtKB-KW"/>
</dbReference>
<dbReference type="GO" id="GO:0006032">
    <property type="term" value="P:chitin catabolic process"/>
    <property type="evidence" value="ECO:0007669"/>
    <property type="project" value="InterPro"/>
</dbReference>
<dbReference type="InterPro" id="IPR023346">
    <property type="entry name" value="Lysozyme-like_dom_sf"/>
</dbReference>
<dbReference type="EMBL" id="CP024847">
    <property type="protein sequence ID" value="AUR53112.1"/>
    <property type="molecule type" value="Genomic_DNA"/>
</dbReference>
<dbReference type="KEGG" id="nba:CUN60_12700"/>
<dbReference type="Gene3D" id="3.30.20.10">
    <property type="entry name" value="Endochitinase, domain 2"/>
    <property type="match status" value="1"/>
</dbReference>
<organism evidence="5 6">
    <name type="scientific">Aquella oligotrophica</name>
    <dbReference type="NCBI Taxonomy" id="2067065"/>
    <lineage>
        <taxon>Bacteria</taxon>
        <taxon>Pseudomonadati</taxon>
        <taxon>Pseudomonadota</taxon>
        <taxon>Betaproteobacteria</taxon>
        <taxon>Neisseriales</taxon>
        <taxon>Neisseriaceae</taxon>
        <taxon>Aquella</taxon>
    </lineage>
</organism>
<dbReference type="PANTHER" id="PTHR22595:SF79">
    <property type="entry name" value="CHITINASE 12"/>
    <property type="match status" value="1"/>
</dbReference>
<dbReference type="Pfam" id="PF00182">
    <property type="entry name" value="Glyco_hydro_19"/>
    <property type="match status" value="2"/>
</dbReference>
<protein>
    <recommendedName>
        <fullName evidence="4">Glycoside hydrolase family 19 catalytic domain-containing protein</fullName>
    </recommendedName>
</protein>
<feature type="domain" description="Glycoside hydrolase family 19 catalytic" evidence="4">
    <location>
        <begin position="142"/>
        <end position="198"/>
    </location>
</feature>
<gene>
    <name evidence="5" type="ORF">CUN60_12700</name>
</gene>
<dbReference type="AlphaFoldDB" id="A0A2I7N9J9"/>
<proteinExistence type="predicted"/>
<dbReference type="SUPFAM" id="SSF53955">
    <property type="entry name" value="Lysozyme-like"/>
    <property type="match status" value="1"/>
</dbReference>
<dbReference type="Proteomes" id="UP000236655">
    <property type="component" value="Chromosome"/>
</dbReference>
<dbReference type="CDD" id="cd00325">
    <property type="entry name" value="chitinase_GH19"/>
    <property type="match status" value="1"/>
</dbReference>
<keyword evidence="1" id="KW-0611">Plant defense</keyword>
<dbReference type="GO" id="GO:0004568">
    <property type="term" value="F:chitinase activity"/>
    <property type="evidence" value="ECO:0007669"/>
    <property type="project" value="InterPro"/>
</dbReference>